<dbReference type="Proteomes" id="UP001347796">
    <property type="component" value="Unassembled WGS sequence"/>
</dbReference>
<dbReference type="AlphaFoldDB" id="A0AAN8PJF2"/>
<evidence type="ECO:0000313" key="2">
    <source>
        <dbReference type="Proteomes" id="UP001347796"/>
    </source>
</evidence>
<protein>
    <submittedName>
        <fullName evidence="1">Uncharacterized protein</fullName>
    </submittedName>
</protein>
<dbReference type="EMBL" id="JAZGQO010000013">
    <property type="protein sequence ID" value="KAK6171690.1"/>
    <property type="molecule type" value="Genomic_DNA"/>
</dbReference>
<gene>
    <name evidence="1" type="ORF">SNE40_018131</name>
</gene>
<name>A0AAN8PJF2_PATCE</name>
<keyword evidence="2" id="KW-1185">Reference proteome</keyword>
<proteinExistence type="predicted"/>
<organism evidence="1 2">
    <name type="scientific">Patella caerulea</name>
    <name type="common">Rayed Mediterranean limpet</name>
    <dbReference type="NCBI Taxonomy" id="87958"/>
    <lineage>
        <taxon>Eukaryota</taxon>
        <taxon>Metazoa</taxon>
        <taxon>Spiralia</taxon>
        <taxon>Lophotrochozoa</taxon>
        <taxon>Mollusca</taxon>
        <taxon>Gastropoda</taxon>
        <taxon>Patellogastropoda</taxon>
        <taxon>Patelloidea</taxon>
        <taxon>Patellidae</taxon>
        <taxon>Patella</taxon>
    </lineage>
</organism>
<sequence length="147" mass="16965">MMRYFYPNLLQKAHYSRINTARSLDDRCGTCPRFKRLKGASVPSVFSWNKPVEVSTVNRQHRAVTRVNRKSITDSPMLLLSNNDNILVEDIGAEVELVSEDVPDPVECDIILETKRCDTSVQTDSYSQFSVERLKHYNKKNAKLQRM</sequence>
<reference evidence="1 2" key="1">
    <citation type="submission" date="2024-01" db="EMBL/GenBank/DDBJ databases">
        <title>The genome of the rayed Mediterranean limpet Patella caerulea (Linnaeus, 1758).</title>
        <authorList>
            <person name="Anh-Thu Weber A."/>
            <person name="Halstead-Nussloch G."/>
        </authorList>
    </citation>
    <scope>NUCLEOTIDE SEQUENCE [LARGE SCALE GENOMIC DNA]</scope>
    <source>
        <strain evidence="1">AATW-2023a</strain>
        <tissue evidence="1">Whole specimen</tissue>
    </source>
</reference>
<comment type="caution">
    <text evidence="1">The sequence shown here is derived from an EMBL/GenBank/DDBJ whole genome shotgun (WGS) entry which is preliminary data.</text>
</comment>
<accession>A0AAN8PJF2</accession>
<evidence type="ECO:0000313" key="1">
    <source>
        <dbReference type="EMBL" id="KAK6171690.1"/>
    </source>
</evidence>